<dbReference type="AlphaFoldDB" id="A0A4C1XKU8"/>
<dbReference type="EMBL" id="BGZK01000879">
    <property type="protein sequence ID" value="GBP63773.1"/>
    <property type="molecule type" value="Genomic_DNA"/>
</dbReference>
<reference evidence="1 2" key="1">
    <citation type="journal article" date="2019" name="Commun. Biol.">
        <title>The bagworm genome reveals a unique fibroin gene that provides high tensile strength.</title>
        <authorList>
            <person name="Kono N."/>
            <person name="Nakamura H."/>
            <person name="Ohtoshi R."/>
            <person name="Tomita M."/>
            <person name="Numata K."/>
            <person name="Arakawa K."/>
        </authorList>
    </citation>
    <scope>NUCLEOTIDE SEQUENCE [LARGE SCALE GENOMIC DNA]</scope>
</reference>
<evidence type="ECO:0000313" key="1">
    <source>
        <dbReference type="EMBL" id="GBP63773.1"/>
    </source>
</evidence>
<proteinExistence type="predicted"/>
<keyword evidence="2" id="KW-1185">Reference proteome</keyword>
<evidence type="ECO:0000313" key="2">
    <source>
        <dbReference type="Proteomes" id="UP000299102"/>
    </source>
</evidence>
<accession>A0A4C1XKU8</accession>
<gene>
    <name evidence="1" type="ORF">EVAR_40373_1</name>
</gene>
<comment type="caution">
    <text evidence="1">The sequence shown here is derived from an EMBL/GenBank/DDBJ whole genome shotgun (WGS) entry which is preliminary data.</text>
</comment>
<sequence length="105" mass="12276">MIPILNNDPDIVPSFKFNLGSTFDSGFVQYMHSLSALAPTWIQNEFFHLLYQYNITNHDPDLIHDPISEETISLYRNKPIFFLLRTMKLQCPDPNATRDPMPNQY</sequence>
<name>A0A4C1XKU8_EUMVA</name>
<dbReference type="Proteomes" id="UP000299102">
    <property type="component" value="Unassembled WGS sequence"/>
</dbReference>
<protein>
    <submittedName>
        <fullName evidence="1">Uncharacterized protein</fullName>
    </submittedName>
</protein>
<organism evidence="1 2">
    <name type="scientific">Eumeta variegata</name>
    <name type="common">Bagworm moth</name>
    <name type="synonym">Eumeta japonica</name>
    <dbReference type="NCBI Taxonomy" id="151549"/>
    <lineage>
        <taxon>Eukaryota</taxon>
        <taxon>Metazoa</taxon>
        <taxon>Ecdysozoa</taxon>
        <taxon>Arthropoda</taxon>
        <taxon>Hexapoda</taxon>
        <taxon>Insecta</taxon>
        <taxon>Pterygota</taxon>
        <taxon>Neoptera</taxon>
        <taxon>Endopterygota</taxon>
        <taxon>Lepidoptera</taxon>
        <taxon>Glossata</taxon>
        <taxon>Ditrysia</taxon>
        <taxon>Tineoidea</taxon>
        <taxon>Psychidae</taxon>
        <taxon>Oiketicinae</taxon>
        <taxon>Eumeta</taxon>
    </lineage>
</organism>